<dbReference type="Proteomes" id="UP000191500">
    <property type="component" value="Unassembled WGS sequence"/>
</dbReference>
<dbReference type="AlphaFoldDB" id="A0A1V6V8A1"/>
<reference evidence="3" key="1">
    <citation type="journal article" date="2017" name="Nat. Microbiol.">
        <title>Global analysis of biosynthetic gene clusters reveals vast potential of secondary metabolite production in Penicillium species.</title>
        <authorList>
            <person name="Nielsen J.C."/>
            <person name="Grijseels S."/>
            <person name="Prigent S."/>
            <person name="Ji B."/>
            <person name="Dainat J."/>
            <person name="Nielsen K.F."/>
            <person name="Frisvad J.C."/>
            <person name="Workman M."/>
            <person name="Nielsen J."/>
        </authorList>
    </citation>
    <scope>NUCLEOTIDE SEQUENCE [LARGE SCALE GENOMIC DNA]</scope>
    <source>
        <strain evidence="3">IBT 31321</strain>
    </source>
</reference>
<dbReference type="InterPro" id="IPR048263">
    <property type="entry name" value="Arb2"/>
</dbReference>
<protein>
    <recommendedName>
        <fullName evidence="1">Arb2 domain-containing protein</fullName>
    </recommendedName>
</protein>
<name>A0A1V6V8A1_9EURO</name>
<dbReference type="GO" id="GO:0035197">
    <property type="term" value="F:siRNA binding"/>
    <property type="evidence" value="ECO:0007669"/>
    <property type="project" value="TreeGrafter"/>
</dbReference>
<dbReference type="STRING" id="36646.A0A1V6V8A1"/>
<dbReference type="EMBL" id="MDDG01000001">
    <property type="protein sequence ID" value="OQE46709.1"/>
    <property type="molecule type" value="Genomic_DNA"/>
</dbReference>
<evidence type="ECO:0000259" key="1">
    <source>
        <dbReference type="Pfam" id="PF22749"/>
    </source>
</evidence>
<organism evidence="2 3">
    <name type="scientific">Penicillium coprophilum</name>
    <dbReference type="NCBI Taxonomy" id="36646"/>
    <lineage>
        <taxon>Eukaryota</taxon>
        <taxon>Fungi</taxon>
        <taxon>Dikarya</taxon>
        <taxon>Ascomycota</taxon>
        <taxon>Pezizomycotina</taxon>
        <taxon>Eurotiomycetes</taxon>
        <taxon>Eurotiomycetidae</taxon>
        <taxon>Eurotiales</taxon>
        <taxon>Aspergillaceae</taxon>
        <taxon>Penicillium</taxon>
    </lineage>
</organism>
<dbReference type="PANTHER" id="PTHR21357:SF4">
    <property type="entry name" value="FAM172 FAMILY PROTEIN HOMOLOG CG10038"/>
    <property type="match status" value="1"/>
</dbReference>
<dbReference type="InterPro" id="IPR053858">
    <property type="entry name" value="Arb2_dom"/>
</dbReference>
<sequence>MNSIVGDLLPDDTVFAEDLLELGFVITDDDTIRYVGSPDHGPRYKINRSARINKAHIEALHKAIRTIVIDRLVGMGMHFKKISMGSKRHVPILVSGNVHTASRVVVFCGEIIEDLGIFSYRDVCDDGVSFGSILAFAKALLGENARNSPNALIIANAGHKIWYNSGWYAVTEDSYHGHHCSPAVDRERQLSPRNMFDKDGIVEHIRNIFEGILIRNNFEVDAKIDVIGLSEGGHAAITYLKSQWSFWCPNVSSLSLINPETIAKTDTNIDDLNDPKSFSWFMKYRCRGWVICDKPIGTRVPGLNHLHGGCNTYSSGEGTKSSCMVTRGVTHILTWMNVMYLCPAAMEKFDVISGETDLNSKIISASPGNDIELTDDEVEMRASLNHLKSLLTNVMLTDKMATFFKDKHAGEMASFSNDKLHHGDNDDISGISESSIIDGVEEDDEYDIRIDSIPGPSNPSTPAVPSALHDNFVSSALRDNLPVTASDAPILKSDQVGKEDGYDDPPDLVTGPSDLVAPAVPSALHDDLFSSALCDSLPVTAADALFSDVAHYDDVIRGQTGPFDLSDLQNIREEVEEE</sequence>
<evidence type="ECO:0000313" key="2">
    <source>
        <dbReference type="EMBL" id="OQE46709.1"/>
    </source>
</evidence>
<proteinExistence type="predicted"/>
<comment type="caution">
    <text evidence="2">The sequence shown here is derived from an EMBL/GenBank/DDBJ whole genome shotgun (WGS) entry which is preliminary data.</text>
</comment>
<dbReference type="GO" id="GO:0031048">
    <property type="term" value="P:regulatory ncRNA-mediated heterochromatin formation"/>
    <property type="evidence" value="ECO:0007669"/>
    <property type="project" value="TreeGrafter"/>
</dbReference>
<keyword evidence="3" id="KW-1185">Reference proteome</keyword>
<feature type="domain" description="Arb2" evidence="1">
    <location>
        <begin position="15"/>
        <end position="295"/>
    </location>
</feature>
<evidence type="ECO:0000313" key="3">
    <source>
        <dbReference type="Proteomes" id="UP000191500"/>
    </source>
</evidence>
<dbReference type="GO" id="GO:0005634">
    <property type="term" value="C:nucleus"/>
    <property type="evidence" value="ECO:0007669"/>
    <property type="project" value="TreeGrafter"/>
</dbReference>
<dbReference type="Pfam" id="PF22749">
    <property type="entry name" value="Arb2"/>
    <property type="match status" value="1"/>
</dbReference>
<gene>
    <name evidence="2" type="ORF">PENCOP_c001G06799</name>
</gene>
<dbReference type="PANTHER" id="PTHR21357">
    <property type="entry name" value="FAM172 FAMILY PROTEIN HOMOLOG CG10038"/>
    <property type="match status" value="1"/>
</dbReference>
<accession>A0A1V6V8A1</accession>